<dbReference type="EMBL" id="CP002339">
    <property type="protein sequence ID" value="AEF02111.1"/>
    <property type="molecule type" value="Genomic_DNA"/>
</dbReference>
<dbReference type="KEGG" id="alt:ambt_02785"/>
<evidence type="ECO:0000313" key="1">
    <source>
        <dbReference type="EMBL" id="AEF02111.1"/>
    </source>
</evidence>
<protein>
    <recommendedName>
        <fullName evidence="3">Chaperone modulatory protein CbpM</fullName>
    </recommendedName>
</protein>
<dbReference type="eggNOG" id="COG0789">
    <property type="taxonomic scope" value="Bacteria"/>
</dbReference>
<dbReference type="Pfam" id="PF13591">
    <property type="entry name" value="MerR_2"/>
    <property type="match status" value="1"/>
</dbReference>
<dbReference type="Gene3D" id="1.10.1660.10">
    <property type="match status" value="1"/>
</dbReference>
<evidence type="ECO:0008006" key="3">
    <source>
        <dbReference type="Google" id="ProtNLM"/>
    </source>
</evidence>
<dbReference type="RefSeq" id="WP_013783053.1">
    <property type="nucleotide sequence ID" value="NC_015554.1"/>
</dbReference>
<keyword evidence="2" id="KW-1185">Reference proteome</keyword>
<proteinExistence type="predicted"/>
<accession>F5Z9V6</accession>
<name>F5Z9V6_ALTNA</name>
<sequence length="98" mass="11578">MVDTLLVISFEELCQVERLNQELIVEVIDYGIAEPVSGDDKNDWMFDTSSVRWVKKAITLYSQLELDWVAVAMIVELLKQKEKLTEENEYLHRRLTRF</sequence>
<dbReference type="AlphaFoldDB" id="F5Z9V6"/>
<dbReference type="OrthoDB" id="5567704at2"/>
<gene>
    <name evidence="1" type="ordered locus">ambt_02785</name>
</gene>
<evidence type="ECO:0000313" key="2">
    <source>
        <dbReference type="Proteomes" id="UP000000683"/>
    </source>
</evidence>
<dbReference type="Proteomes" id="UP000000683">
    <property type="component" value="Chromosome"/>
</dbReference>
<reference evidence="1 2" key="1">
    <citation type="journal article" date="2011" name="J. Bacteriol.">
        <title>Complete genome sequence of the polycyclic aromatic hydrocarbon-degrading bacterium Alteromonas sp. strain SN2.</title>
        <authorList>
            <person name="Jin H.M."/>
            <person name="Jeong H."/>
            <person name="Moon E.J."/>
            <person name="Math R.K."/>
            <person name="Lee K."/>
            <person name="Kim H.J."/>
            <person name="Jeon C.O."/>
            <person name="Oh T.K."/>
            <person name="Kim J.F."/>
        </authorList>
    </citation>
    <scope>NUCLEOTIDE SEQUENCE [LARGE SCALE GENOMIC DNA]</scope>
    <source>
        <strain evidence="2">JCM 17741 / KACC 18427 / KCTC 11700BP / SN2</strain>
    </source>
</reference>
<dbReference type="HOGENOM" id="CLU_144710_3_1_6"/>
<organism evidence="1 2">
    <name type="scientific">Alteromonas naphthalenivorans</name>
    <dbReference type="NCBI Taxonomy" id="715451"/>
    <lineage>
        <taxon>Bacteria</taxon>
        <taxon>Pseudomonadati</taxon>
        <taxon>Pseudomonadota</taxon>
        <taxon>Gammaproteobacteria</taxon>
        <taxon>Alteromonadales</taxon>
        <taxon>Alteromonadaceae</taxon>
        <taxon>Alteromonas/Salinimonas group</taxon>
        <taxon>Alteromonas</taxon>
    </lineage>
</organism>